<evidence type="ECO:0000313" key="2">
    <source>
        <dbReference type="Proteomes" id="UP000074561"/>
    </source>
</evidence>
<reference evidence="1 2" key="1">
    <citation type="submission" date="2015-11" db="EMBL/GenBank/DDBJ databases">
        <title>Exploring the genomic traits of fungus-feeding bacterial genus Collimonas.</title>
        <authorList>
            <person name="Song C."/>
            <person name="Schmidt R."/>
            <person name="de Jager V."/>
            <person name="Krzyzanowska D."/>
            <person name="Jongedijk E."/>
            <person name="Cankar K."/>
            <person name="Beekwilder J."/>
            <person name="van Veen A."/>
            <person name="de Boer W."/>
            <person name="van Veen J.A."/>
            <person name="Garbeva P."/>
        </authorList>
    </citation>
    <scope>NUCLEOTIDE SEQUENCE [LARGE SCALE GENOMIC DNA]</scope>
    <source>
        <strain evidence="1 2">Ter91</strain>
    </source>
</reference>
<sequence length="100" mass="11099">MACEYVRKHYGVPAELGRGVTVYAKPGVIAADRGHYIGVVFDGDKAHQISNCHPSAGVEYGEIRALPTMTRPQKNYSDFLQADWFHGTFAEWIGARKTTL</sequence>
<evidence type="ECO:0000313" key="1">
    <source>
        <dbReference type="EMBL" id="AMP04300.1"/>
    </source>
</evidence>
<accession>A0A127Q2J1</accession>
<dbReference type="Proteomes" id="UP000074561">
    <property type="component" value="Chromosome"/>
</dbReference>
<dbReference type="KEGG" id="cpra:CPter91_1928"/>
<name>A0A127Q2J1_9BURK</name>
<dbReference type="PATRIC" id="fig|279113.9.peg.1914"/>
<dbReference type="EMBL" id="CP013234">
    <property type="protein sequence ID" value="AMP04300.1"/>
    <property type="molecule type" value="Genomic_DNA"/>
</dbReference>
<gene>
    <name evidence="1" type="ORF">CPter91_1928</name>
</gene>
<organism evidence="1 2">
    <name type="scientific">Collimonas pratensis</name>
    <dbReference type="NCBI Taxonomy" id="279113"/>
    <lineage>
        <taxon>Bacteria</taxon>
        <taxon>Pseudomonadati</taxon>
        <taxon>Pseudomonadota</taxon>
        <taxon>Betaproteobacteria</taxon>
        <taxon>Burkholderiales</taxon>
        <taxon>Oxalobacteraceae</taxon>
        <taxon>Collimonas</taxon>
    </lineage>
</organism>
<dbReference type="RefSeq" id="WP_061939460.1">
    <property type="nucleotide sequence ID" value="NZ_CP013234.1"/>
</dbReference>
<dbReference type="OrthoDB" id="8857610at2"/>
<protein>
    <submittedName>
        <fullName evidence="1">Uncharacterized protein</fullName>
    </submittedName>
</protein>
<proteinExistence type="predicted"/>
<dbReference type="AlphaFoldDB" id="A0A127Q2J1"/>